<keyword evidence="1" id="KW-0812">Transmembrane</keyword>
<evidence type="ECO:0000313" key="2">
    <source>
        <dbReference type="EMBL" id="JAH50929.1"/>
    </source>
</evidence>
<organism evidence="2">
    <name type="scientific">Anguilla anguilla</name>
    <name type="common">European freshwater eel</name>
    <name type="synonym">Muraena anguilla</name>
    <dbReference type="NCBI Taxonomy" id="7936"/>
    <lineage>
        <taxon>Eukaryota</taxon>
        <taxon>Metazoa</taxon>
        <taxon>Chordata</taxon>
        <taxon>Craniata</taxon>
        <taxon>Vertebrata</taxon>
        <taxon>Euteleostomi</taxon>
        <taxon>Actinopterygii</taxon>
        <taxon>Neopterygii</taxon>
        <taxon>Teleostei</taxon>
        <taxon>Anguilliformes</taxon>
        <taxon>Anguillidae</taxon>
        <taxon>Anguilla</taxon>
    </lineage>
</organism>
<proteinExistence type="predicted"/>
<reference evidence="2" key="2">
    <citation type="journal article" date="2015" name="Fish Shellfish Immunol.">
        <title>Early steps in the European eel (Anguilla anguilla)-Vibrio vulnificus interaction in the gills: Role of the RtxA13 toxin.</title>
        <authorList>
            <person name="Callol A."/>
            <person name="Pajuelo D."/>
            <person name="Ebbesson L."/>
            <person name="Teles M."/>
            <person name="MacKenzie S."/>
            <person name="Amaro C."/>
        </authorList>
    </citation>
    <scope>NUCLEOTIDE SEQUENCE</scope>
</reference>
<evidence type="ECO:0000256" key="1">
    <source>
        <dbReference type="SAM" id="Phobius"/>
    </source>
</evidence>
<keyword evidence="1" id="KW-0472">Membrane</keyword>
<keyword evidence="1" id="KW-1133">Transmembrane helix</keyword>
<dbReference type="AlphaFoldDB" id="A0A0E9TB59"/>
<reference evidence="2" key="1">
    <citation type="submission" date="2014-11" db="EMBL/GenBank/DDBJ databases">
        <authorList>
            <person name="Amaro Gonzalez C."/>
        </authorList>
    </citation>
    <scope>NUCLEOTIDE SEQUENCE</scope>
</reference>
<name>A0A0E9TB59_ANGAN</name>
<dbReference type="EMBL" id="GBXM01057648">
    <property type="protein sequence ID" value="JAH50929.1"/>
    <property type="molecule type" value="Transcribed_RNA"/>
</dbReference>
<feature type="transmembrane region" description="Helical" evidence="1">
    <location>
        <begin position="7"/>
        <end position="24"/>
    </location>
</feature>
<protein>
    <submittedName>
        <fullName evidence="2">Uncharacterized protein</fullName>
    </submittedName>
</protein>
<sequence length="25" mass="2949">MLHMSAKMCVCVCVLYTVYTVYLYN</sequence>
<accession>A0A0E9TB59</accession>